<evidence type="ECO:0000256" key="1">
    <source>
        <dbReference type="SAM" id="MobiDB-lite"/>
    </source>
</evidence>
<dbReference type="SUPFAM" id="SSF50249">
    <property type="entry name" value="Nucleic acid-binding proteins"/>
    <property type="match status" value="1"/>
</dbReference>
<dbReference type="PANTHER" id="PTHR47165">
    <property type="entry name" value="OS03G0429900 PROTEIN"/>
    <property type="match status" value="1"/>
</dbReference>
<sequence>MQGVRFTCDGSITSINTSRDWYYPACTSCNLKLENNNGIYDCKVHGPIDYPTYGYNFKGYLTDDTATAMITFFTPRANQIVGVDCNSLLGYLQDPDPQNIPERIKSIVGKRHIFQFYYNTTSKQGPAEFIFATPLDQPDTAKQLSHIPSGSTPHEQATNIIQPPIPEQQVPTPVECSFSSTPAADIKEMAPTAVEQKHADQPVTPTIAYIGMQTRSRTEIMAESREGKEVIAETTELHTPPPSQDTINKPSSKTSGTETTKTTVPKRQLFQEKTPDPKKNKKD</sequence>
<keyword evidence="4" id="KW-1185">Reference proteome</keyword>
<feature type="region of interest" description="Disordered" evidence="1">
    <location>
        <begin position="231"/>
        <end position="283"/>
    </location>
</feature>
<dbReference type="Pfam" id="PF08646">
    <property type="entry name" value="Rep_fac-A_C"/>
    <property type="match status" value="1"/>
</dbReference>
<accession>A0A2U1Q7K5</accession>
<dbReference type="PANTHER" id="PTHR47165:SF4">
    <property type="entry name" value="OS03G0429900 PROTEIN"/>
    <property type="match status" value="1"/>
</dbReference>
<organism evidence="3 4">
    <name type="scientific">Artemisia annua</name>
    <name type="common">Sweet wormwood</name>
    <dbReference type="NCBI Taxonomy" id="35608"/>
    <lineage>
        <taxon>Eukaryota</taxon>
        <taxon>Viridiplantae</taxon>
        <taxon>Streptophyta</taxon>
        <taxon>Embryophyta</taxon>
        <taxon>Tracheophyta</taxon>
        <taxon>Spermatophyta</taxon>
        <taxon>Magnoliopsida</taxon>
        <taxon>eudicotyledons</taxon>
        <taxon>Gunneridae</taxon>
        <taxon>Pentapetalae</taxon>
        <taxon>asterids</taxon>
        <taxon>campanulids</taxon>
        <taxon>Asterales</taxon>
        <taxon>Asteraceae</taxon>
        <taxon>Asteroideae</taxon>
        <taxon>Anthemideae</taxon>
        <taxon>Artemisiinae</taxon>
        <taxon>Artemisia</taxon>
    </lineage>
</organism>
<dbReference type="InterPro" id="IPR013955">
    <property type="entry name" value="Rep_factor-A_C"/>
</dbReference>
<feature type="compositionally biased region" description="Low complexity" evidence="1">
    <location>
        <begin position="249"/>
        <end position="263"/>
    </location>
</feature>
<reference evidence="3 4" key="1">
    <citation type="journal article" date="2018" name="Mol. Plant">
        <title>The genome of Artemisia annua provides insight into the evolution of Asteraceae family and artemisinin biosynthesis.</title>
        <authorList>
            <person name="Shen Q."/>
            <person name="Zhang L."/>
            <person name="Liao Z."/>
            <person name="Wang S."/>
            <person name="Yan T."/>
            <person name="Shi P."/>
            <person name="Liu M."/>
            <person name="Fu X."/>
            <person name="Pan Q."/>
            <person name="Wang Y."/>
            <person name="Lv Z."/>
            <person name="Lu X."/>
            <person name="Zhang F."/>
            <person name="Jiang W."/>
            <person name="Ma Y."/>
            <person name="Chen M."/>
            <person name="Hao X."/>
            <person name="Li L."/>
            <person name="Tang Y."/>
            <person name="Lv G."/>
            <person name="Zhou Y."/>
            <person name="Sun X."/>
            <person name="Brodelius P.E."/>
            <person name="Rose J.K.C."/>
            <person name="Tang K."/>
        </authorList>
    </citation>
    <scope>NUCLEOTIDE SEQUENCE [LARGE SCALE GENOMIC DNA]</scope>
    <source>
        <strain evidence="4">cv. Huhao1</strain>
        <tissue evidence="3">Leaf</tissue>
    </source>
</reference>
<proteinExistence type="predicted"/>
<evidence type="ECO:0000313" key="3">
    <source>
        <dbReference type="EMBL" id="PWA93995.1"/>
    </source>
</evidence>
<dbReference type="OrthoDB" id="696934at2759"/>
<name>A0A2U1Q7K5_ARTAN</name>
<dbReference type="Gene3D" id="2.40.50.140">
    <property type="entry name" value="Nucleic acid-binding proteins"/>
    <property type="match status" value="1"/>
</dbReference>
<evidence type="ECO:0000259" key="2">
    <source>
        <dbReference type="Pfam" id="PF08646"/>
    </source>
</evidence>
<dbReference type="InterPro" id="IPR012340">
    <property type="entry name" value="NA-bd_OB-fold"/>
</dbReference>
<dbReference type="EMBL" id="PKPP01000342">
    <property type="protein sequence ID" value="PWA93995.1"/>
    <property type="molecule type" value="Genomic_DNA"/>
</dbReference>
<comment type="caution">
    <text evidence="3">The sequence shown here is derived from an EMBL/GenBank/DDBJ whole genome shotgun (WGS) entry which is preliminary data.</text>
</comment>
<dbReference type="AlphaFoldDB" id="A0A2U1Q7K5"/>
<dbReference type="Proteomes" id="UP000245207">
    <property type="component" value="Unassembled WGS sequence"/>
</dbReference>
<gene>
    <name evidence="3" type="ORF">CTI12_AA053860</name>
</gene>
<feature type="domain" description="Replication factor A C-terminal" evidence="2">
    <location>
        <begin position="6"/>
        <end position="117"/>
    </location>
</feature>
<evidence type="ECO:0000313" key="4">
    <source>
        <dbReference type="Proteomes" id="UP000245207"/>
    </source>
</evidence>
<feature type="compositionally biased region" description="Basic and acidic residues" evidence="1">
    <location>
        <begin position="269"/>
        <end position="283"/>
    </location>
</feature>
<protein>
    <recommendedName>
        <fullName evidence="2">Replication factor A C-terminal domain-containing protein</fullName>
    </recommendedName>
</protein>